<dbReference type="SUPFAM" id="SSF55804">
    <property type="entry name" value="Phoshotransferase/anion transport protein"/>
    <property type="match status" value="1"/>
</dbReference>
<proteinExistence type="predicted"/>
<dbReference type="InterPro" id="IPR016152">
    <property type="entry name" value="PTrfase/Anion_transptr"/>
</dbReference>
<protein>
    <recommendedName>
        <fullName evidence="2">Band 3 cytoplasmic domain-containing protein</fullName>
    </recommendedName>
</protein>
<name>A0A060VQ51_ONCMY</name>
<dbReference type="GO" id="GO:0005452">
    <property type="term" value="F:solute:inorganic anion antiporter activity"/>
    <property type="evidence" value="ECO:0007669"/>
    <property type="project" value="InterPro"/>
</dbReference>
<dbReference type="PaxDb" id="8022-A0A060VQ51"/>
<dbReference type="GO" id="GO:0015701">
    <property type="term" value="P:bicarbonate transport"/>
    <property type="evidence" value="ECO:0007669"/>
    <property type="project" value="TreeGrafter"/>
</dbReference>
<dbReference type="InterPro" id="IPR003020">
    <property type="entry name" value="HCO3_transpt_euk"/>
</dbReference>
<reference evidence="3" key="1">
    <citation type="journal article" date="2014" name="Nat. Commun.">
        <title>The rainbow trout genome provides novel insights into evolution after whole-genome duplication in vertebrates.</title>
        <authorList>
            <person name="Berthelot C."/>
            <person name="Brunet F."/>
            <person name="Chalopin D."/>
            <person name="Juanchich A."/>
            <person name="Bernard M."/>
            <person name="Noel B."/>
            <person name="Bento P."/>
            <person name="Da Silva C."/>
            <person name="Labadie K."/>
            <person name="Alberti A."/>
            <person name="Aury J.M."/>
            <person name="Louis A."/>
            <person name="Dehais P."/>
            <person name="Bardou P."/>
            <person name="Montfort J."/>
            <person name="Klopp C."/>
            <person name="Cabau C."/>
            <person name="Gaspin C."/>
            <person name="Thorgaard G.H."/>
            <person name="Boussaha M."/>
            <person name="Quillet E."/>
            <person name="Guyomard R."/>
            <person name="Galiana D."/>
            <person name="Bobe J."/>
            <person name="Volff J.N."/>
            <person name="Genet C."/>
            <person name="Wincker P."/>
            <person name="Jaillon O."/>
            <person name="Roest Crollius H."/>
            <person name="Guiguen Y."/>
        </authorList>
    </citation>
    <scope>NUCLEOTIDE SEQUENCE [LARGE SCALE GENOMIC DNA]</scope>
</reference>
<reference evidence="3" key="2">
    <citation type="submission" date="2014-03" db="EMBL/GenBank/DDBJ databases">
        <authorList>
            <person name="Genoscope - CEA"/>
        </authorList>
    </citation>
    <scope>NUCLEOTIDE SEQUENCE</scope>
</reference>
<dbReference type="GO" id="GO:0008509">
    <property type="term" value="F:monoatomic anion transmembrane transporter activity"/>
    <property type="evidence" value="ECO:0007669"/>
    <property type="project" value="InterPro"/>
</dbReference>
<gene>
    <name evidence="3" type="ORF">GSONMT00067730001</name>
</gene>
<dbReference type="PANTHER" id="PTHR11453:SF15">
    <property type="entry name" value="ANION EXCHANGE PROTEIN 3"/>
    <property type="match status" value="1"/>
</dbReference>
<dbReference type="Pfam" id="PF07565">
    <property type="entry name" value="Band_3_cyto"/>
    <property type="match status" value="1"/>
</dbReference>
<dbReference type="InterPro" id="IPR013769">
    <property type="entry name" value="Band3_cytoplasmic_dom"/>
</dbReference>
<dbReference type="EMBL" id="FR904278">
    <property type="protein sequence ID" value="CDQ56987.1"/>
    <property type="molecule type" value="Genomic_DNA"/>
</dbReference>
<dbReference type="Proteomes" id="UP000193380">
    <property type="component" value="Unassembled WGS sequence"/>
</dbReference>
<dbReference type="GO" id="GO:0051453">
    <property type="term" value="P:regulation of intracellular pH"/>
    <property type="evidence" value="ECO:0007669"/>
    <property type="project" value="TreeGrafter"/>
</dbReference>
<dbReference type="AlphaFoldDB" id="A0A060VQ51"/>
<dbReference type="GO" id="GO:0005886">
    <property type="term" value="C:plasma membrane"/>
    <property type="evidence" value="ECO:0007669"/>
    <property type="project" value="TreeGrafter"/>
</dbReference>
<evidence type="ECO:0000313" key="3">
    <source>
        <dbReference type="EMBL" id="CDQ56987.1"/>
    </source>
</evidence>
<feature type="compositionally biased region" description="Basic and acidic residues" evidence="1">
    <location>
        <begin position="143"/>
        <end position="154"/>
    </location>
</feature>
<evidence type="ECO:0000259" key="2">
    <source>
        <dbReference type="Pfam" id="PF07565"/>
    </source>
</evidence>
<organism evidence="3 4">
    <name type="scientific">Oncorhynchus mykiss</name>
    <name type="common">Rainbow trout</name>
    <name type="synonym">Salmo gairdneri</name>
    <dbReference type="NCBI Taxonomy" id="8022"/>
    <lineage>
        <taxon>Eukaryota</taxon>
        <taxon>Metazoa</taxon>
        <taxon>Chordata</taxon>
        <taxon>Craniata</taxon>
        <taxon>Vertebrata</taxon>
        <taxon>Euteleostomi</taxon>
        <taxon>Actinopterygii</taxon>
        <taxon>Neopterygii</taxon>
        <taxon>Teleostei</taxon>
        <taxon>Protacanthopterygii</taxon>
        <taxon>Salmoniformes</taxon>
        <taxon>Salmonidae</taxon>
        <taxon>Salmoninae</taxon>
        <taxon>Oncorhynchus</taxon>
    </lineage>
</organism>
<accession>A0A060VQ51</accession>
<dbReference type="STRING" id="8022.A0A060VQ51"/>
<sequence length="199" mass="22883">MRWKETARWIKFEEDVEEETDRWGKPHVASLSFRSLLELRRTITHGAVLLDLEQTTLPGIAHLVVETMIISDQIRAEDRANVLRALLLKHHHPNDEKEGLFHRNHSSNSLQGSFHRNHNHVPNTALPLVAEDHAAVHHHHHDNKAPDHDKEKSHHPPLPTAHDHQVTKHTKLLAKIPKDAEATVVLVGVYIQYQSKVWT</sequence>
<feature type="region of interest" description="Disordered" evidence="1">
    <location>
        <begin position="135"/>
        <end position="165"/>
    </location>
</feature>
<dbReference type="PANTHER" id="PTHR11453">
    <property type="entry name" value="ANION EXCHANGE PROTEIN"/>
    <property type="match status" value="1"/>
</dbReference>
<evidence type="ECO:0000313" key="4">
    <source>
        <dbReference type="Proteomes" id="UP000193380"/>
    </source>
</evidence>
<feature type="domain" description="Band 3 cytoplasmic" evidence="2">
    <location>
        <begin position="2"/>
        <end position="189"/>
    </location>
</feature>
<evidence type="ECO:0000256" key="1">
    <source>
        <dbReference type="SAM" id="MobiDB-lite"/>
    </source>
</evidence>
<dbReference type="Gene3D" id="3.40.930.10">
    <property type="entry name" value="Mannitol-specific EII, Chain A"/>
    <property type="match status" value="1"/>
</dbReference>